<keyword evidence="1 4" id="KW-0808">Transferase</keyword>
<evidence type="ECO:0000313" key="5">
    <source>
        <dbReference type="Proteomes" id="UP001246372"/>
    </source>
</evidence>
<evidence type="ECO:0000313" key="4">
    <source>
        <dbReference type="EMBL" id="MDT9001291.1"/>
    </source>
</evidence>
<dbReference type="SUPFAM" id="SSF55729">
    <property type="entry name" value="Acyl-CoA N-acyltransferases (Nat)"/>
    <property type="match status" value="1"/>
</dbReference>
<dbReference type="EC" id="2.3.1.-" evidence="4"/>
<organism evidence="4 5">
    <name type="scientific">Roseateles aquae</name>
    <dbReference type="NCBI Taxonomy" id="3077235"/>
    <lineage>
        <taxon>Bacteria</taxon>
        <taxon>Pseudomonadati</taxon>
        <taxon>Pseudomonadota</taxon>
        <taxon>Betaproteobacteria</taxon>
        <taxon>Burkholderiales</taxon>
        <taxon>Sphaerotilaceae</taxon>
        <taxon>Roseateles</taxon>
    </lineage>
</organism>
<evidence type="ECO:0000256" key="2">
    <source>
        <dbReference type="ARBA" id="ARBA00023315"/>
    </source>
</evidence>
<evidence type="ECO:0000259" key="3">
    <source>
        <dbReference type="PROSITE" id="PS51186"/>
    </source>
</evidence>
<dbReference type="PROSITE" id="PS51186">
    <property type="entry name" value="GNAT"/>
    <property type="match status" value="1"/>
</dbReference>
<proteinExistence type="predicted"/>
<dbReference type="InterPro" id="IPR016181">
    <property type="entry name" value="Acyl_CoA_acyltransferase"/>
</dbReference>
<comment type="caution">
    <text evidence="4">The sequence shown here is derived from an EMBL/GenBank/DDBJ whole genome shotgun (WGS) entry which is preliminary data.</text>
</comment>
<dbReference type="Proteomes" id="UP001246372">
    <property type="component" value="Unassembled WGS sequence"/>
</dbReference>
<dbReference type="RefSeq" id="WP_315652171.1">
    <property type="nucleotide sequence ID" value="NZ_JAVXZY010000008.1"/>
</dbReference>
<dbReference type="Pfam" id="PF00583">
    <property type="entry name" value="Acetyltransf_1"/>
    <property type="match status" value="1"/>
</dbReference>
<dbReference type="GO" id="GO:0016746">
    <property type="term" value="F:acyltransferase activity"/>
    <property type="evidence" value="ECO:0007669"/>
    <property type="project" value="UniProtKB-KW"/>
</dbReference>
<feature type="domain" description="N-acetyltransferase" evidence="3">
    <location>
        <begin position="29"/>
        <end position="180"/>
    </location>
</feature>
<dbReference type="Gene3D" id="3.40.630.30">
    <property type="match status" value="1"/>
</dbReference>
<keyword evidence="5" id="KW-1185">Reference proteome</keyword>
<dbReference type="PANTHER" id="PTHR43877">
    <property type="entry name" value="AMINOALKYLPHOSPHONATE N-ACETYLTRANSFERASE-RELATED-RELATED"/>
    <property type="match status" value="1"/>
</dbReference>
<protein>
    <submittedName>
        <fullName evidence="4">GNAT family N-acetyltransferase</fullName>
        <ecNumber evidence="4">2.3.1.-</ecNumber>
    </submittedName>
</protein>
<keyword evidence="2 4" id="KW-0012">Acyltransferase</keyword>
<gene>
    <name evidence="4" type="ORF">RQP53_18575</name>
</gene>
<name>A0ABU3PH09_9BURK</name>
<evidence type="ECO:0000256" key="1">
    <source>
        <dbReference type="ARBA" id="ARBA00022679"/>
    </source>
</evidence>
<dbReference type="EMBL" id="JAVXZY010000008">
    <property type="protein sequence ID" value="MDT9001291.1"/>
    <property type="molecule type" value="Genomic_DNA"/>
</dbReference>
<sequence>MRAEAAWKIRRAVRSDAPALSALARWVWLQTYALDGLRDSFIRYLDDSFSEARLHALIADPAQPMWLLHEGNHLLAWAHVELGAAWAGSGLAVGGAQAELQRLYVAPTRSGEGFGARLLQHVREALPAHAVWLRAWAGNEGALRFYRREGAQQLGETWFELEQERHRNEVLGWPAWEGAQ</sequence>
<dbReference type="InterPro" id="IPR050832">
    <property type="entry name" value="Bact_Acetyltransf"/>
</dbReference>
<accession>A0ABU3PH09</accession>
<dbReference type="InterPro" id="IPR000182">
    <property type="entry name" value="GNAT_dom"/>
</dbReference>
<reference evidence="4" key="1">
    <citation type="submission" date="2023-09" db="EMBL/GenBank/DDBJ databases">
        <title>Paucibacter sp. APW11 Genome sequencing and assembly.</title>
        <authorList>
            <person name="Kim I."/>
        </authorList>
    </citation>
    <scope>NUCLEOTIDE SEQUENCE</scope>
    <source>
        <strain evidence="4">APW11</strain>
    </source>
</reference>